<dbReference type="PANTHER" id="PTHR31742">
    <property type="entry name" value="RPA-INTERACTING PROTEIN RPAIN"/>
    <property type="match status" value="1"/>
</dbReference>
<protein>
    <recommendedName>
        <fullName evidence="9">RPA-interacting protein C-terminal domain-containing protein</fullName>
    </recommendedName>
</protein>
<evidence type="ECO:0000256" key="2">
    <source>
        <dbReference type="ARBA" id="ARBA00022723"/>
    </source>
</evidence>
<keyword evidence="5" id="KW-0539">Nucleus</keyword>
<dbReference type="GO" id="GO:0006606">
    <property type="term" value="P:protein import into nucleus"/>
    <property type="evidence" value="ECO:0007669"/>
    <property type="project" value="TreeGrafter"/>
</dbReference>
<dbReference type="InterPro" id="IPR028159">
    <property type="entry name" value="RPA_interact_C_dom"/>
</dbReference>
<reference evidence="8" key="1">
    <citation type="submission" date="2015-12" db="EMBL/GenBank/DDBJ databases">
        <title>De novo transcriptome assembly of four potential Pierce s Disease insect vectors from Arizona vineyards.</title>
        <authorList>
            <person name="Tassone E.E."/>
        </authorList>
    </citation>
    <scope>NUCLEOTIDE SEQUENCE</scope>
</reference>
<comment type="subcellular location">
    <subcellularLocation>
        <location evidence="1">Nucleus</location>
    </subcellularLocation>
</comment>
<gene>
    <name evidence="8" type="ORF">g.12697</name>
</gene>
<dbReference type="GO" id="GO:0005634">
    <property type="term" value="C:nucleus"/>
    <property type="evidence" value="ECO:0007669"/>
    <property type="project" value="UniProtKB-SubCell"/>
</dbReference>
<name>A0A1B6DUL9_9HEMI</name>
<feature type="domain" description="RPA-interacting protein C-terminal" evidence="7">
    <location>
        <begin position="139"/>
        <end position="217"/>
    </location>
</feature>
<dbReference type="PANTHER" id="PTHR31742:SF1">
    <property type="entry name" value="RPA-INTERACTING PROTEIN"/>
    <property type="match status" value="1"/>
</dbReference>
<sequence>MAGIIKSPKISSIIKNKCAIERKKHGSPNFKEVLRQRCKERVKSQRCSLINQLRALSTEEDIRSVLTDILVNDLSELNHKSGAADRSYHLEGHCDSAMDTSTIDVVYSDLSWEEQWILDEYDRLLESNEALQNLLNQVVCPFCEKNCLNNSNPQVITCNGCNVCIHHPGLTLEQFENCLISAVDSHSDFCSAKGQFTTIPDGNISNVILICTFCSYIHNVI</sequence>
<dbReference type="GO" id="GO:0008270">
    <property type="term" value="F:zinc ion binding"/>
    <property type="evidence" value="ECO:0007669"/>
    <property type="project" value="UniProtKB-KW"/>
</dbReference>
<proteinExistence type="predicted"/>
<evidence type="ECO:0000256" key="4">
    <source>
        <dbReference type="ARBA" id="ARBA00022833"/>
    </source>
</evidence>
<dbReference type="Pfam" id="PF14768">
    <property type="entry name" value="RPA_interact_C"/>
    <property type="match status" value="1"/>
</dbReference>
<evidence type="ECO:0000259" key="7">
    <source>
        <dbReference type="Pfam" id="PF14768"/>
    </source>
</evidence>
<evidence type="ECO:0000256" key="5">
    <source>
        <dbReference type="ARBA" id="ARBA00023242"/>
    </source>
</evidence>
<keyword evidence="3" id="KW-0863">Zinc-finger</keyword>
<dbReference type="InterPro" id="IPR028158">
    <property type="entry name" value="RPA_interact_N_dom"/>
</dbReference>
<dbReference type="EMBL" id="GEDC01007922">
    <property type="protein sequence ID" value="JAS29376.1"/>
    <property type="molecule type" value="Transcribed_RNA"/>
</dbReference>
<keyword evidence="4" id="KW-0862">Zinc</keyword>
<evidence type="ECO:0000313" key="8">
    <source>
        <dbReference type="EMBL" id="JAS29376.1"/>
    </source>
</evidence>
<organism evidence="8">
    <name type="scientific">Clastoptera arizonana</name>
    <name type="common">Arizona spittle bug</name>
    <dbReference type="NCBI Taxonomy" id="38151"/>
    <lineage>
        <taxon>Eukaryota</taxon>
        <taxon>Metazoa</taxon>
        <taxon>Ecdysozoa</taxon>
        <taxon>Arthropoda</taxon>
        <taxon>Hexapoda</taxon>
        <taxon>Insecta</taxon>
        <taxon>Pterygota</taxon>
        <taxon>Neoptera</taxon>
        <taxon>Paraneoptera</taxon>
        <taxon>Hemiptera</taxon>
        <taxon>Auchenorrhyncha</taxon>
        <taxon>Cercopoidea</taxon>
        <taxon>Clastopteridae</taxon>
        <taxon>Clastoptera</taxon>
    </lineage>
</organism>
<evidence type="ECO:0000256" key="1">
    <source>
        <dbReference type="ARBA" id="ARBA00004123"/>
    </source>
</evidence>
<evidence type="ECO:0008006" key="9">
    <source>
        <dbReference type="Google" id="ProtNLM"/>
    </source>
</evidence>
<evidence type="ECO:0000259" key="6">
    <source>
        <dbReference type="Pfam" id="PF14766"/>
    </source>
</evidence>
<dbReference type="InterPro" id="IPR028156">
    <property type="entry name" value="RIP"/>
</dbReference>
<dbReference type="AlphaFoldDB" id="A0A1B6DUL9"/>
<dbReference type="Pfam" id="PF14766">
    <property type="entry name" value="RPA_interact_N"/>
    <property type="match status" value="1"/>
</dbReference>
<accession>A0A1B6DUL9</accession>
<evidence type="ECO:0000256" key="3">
    <source>
        <dbReference type="ARBA" id="ARBA00022771"/>
    </source>
</evidence>
<keyword evidence="2" id="KW-0479">Metal-binding</keyword>
<feature type="domain" description="RPA-interacting protein N-terminal" evidence="6">
    <location>
        <begin position="23"/>
        <end position="54"/>
    </location>
</feature>